<evidence type="ECO:0000256" key="8">
    <source>
        <dbReference type="ARBA" id="ARBA00046341"/>
    </source>
</evidence>
<evidence type="ECO:0000256" key="1">
    <source>
        <dbReference type="ARBA" id="ARBA00000900"/>
    </source>
</evidence>
<dbReference type="GO" id="GO:0016567">
    <property type="term" value="P:protein ubiquitination"/>
    <property type="evidence" value="ECO:0007669"/>
    <property type="project" value="UniProtKB-UniRule"/>
</dbReference>
<comment type="similarity">
    <text evidence="8 10">Belongs to the E3 ubiquitin-protein ligase UBR1-like family.</text>
</comment>
<comment type="caution">
    <text evidence="12">The sequence shown here is derived from an EMBL/GenBank/DDBJ whole genome shotgun (WGS) entry which is preliminary data.</text>
</comment>
<evidence type="ECO:0000256" key="3">
    <source>
        <dbReference type="ARBA" id="ARBA00022679"/>
    </source>
</evidence>
<dbReference type="Pfam" id="PF02207">
    <property type="entry name" value="zf-UBR"/>
    <property type="match status" value="1"/>
</dbReference>
<feature type="zinc finger region" description="UBR-type" evidence="9">
    <location>
        <begin position="100"/>
        <end position="171"/>
    </location>
</feature>
<gene>
    <name evidence="12" type="ORF">WA026_019159</name>
</gene>
<dbReference type="Proteomes" id="UP001431783">
    <property type="component" value="Unassembled WGS sequence"/>
</dbReference>
<keyword evidence="3 10" id="KW-0808">Transferase</keyword>
<organism evidence="12 13">
    <name type="scientific">Henosepilachna vigintioctopunctata</name>
    <dbReference type="NCBI Taxonomy" id="420089"/>
    <lineage>
        <taxon>Eukaryota</taxon>
        <taxon>Metazoa</taxon>
        <taxon>Ecdysozoa</taxon>
        <taxon>Arthropoda</taxon>
        <taxon>Hexapoda</taxon>
        <taxon>Insecta</taxon>
        <taxon>Pterygota</taxon>
        <taxon>Neoptera</taxon>
        <taxon>Endopterygota</taxon>
        <taxon>Coleoptera</taxon>
        <taxon>Polyphaga</taxon>
        <taxon>Cucujiformia</taxon>
        <taxon>Coccinelloidea</taxon>
        <taxon>Coccinellidae</taxon>
        <taxon>Epilachninae</taxon>
        <taxon>Epilachnini</taxon>
        <taxon>Henosepilachna</taxon>
    </lineage>
</organism>
<dbReference type="GO" id="GO:0000151">
    <property type="term" value="C:ubiquitin ligase complex"/>
    <property type="evidence" value="ECO:0007669"/>
    <property type="project" value="TreeGrafter"/>
</dbReference>
<dbReference type="CDD" id="cd19672">
    <property type="entry name" value="UBR-box_UBR1_like"/>
    <property type="match status" value="1"/>
</dbReference>
<dbReference type="Gene3D" id="1.10.10.2670">
    <property type="entry name" value="E3 ubiquitin-protein ligase"/>
    <property type="match status" value="1"/>
</dbReference>
<dbReference type="InterPro" id="IPR036390">
    <property type="entry name" value="WH_DNA-bd_sf"/>
</dbReference>
<comment type="pathway">
    <text evidence="2 10">Protein modification; protein ubiquitination.</text>
</comment>
<dbReference type="Pfam" id="PF22960">
    <property type="entry name" value="WHD_UBR1"/>
    <property type="match status" value="1"/>
</dbReference>
<dbReference type="GO" id="GO:0005737">
    <property type="term" value="C:cytoplasm"/>
    <property type="evidence" value="ECO:0007669"/>
    <property type="project" value="TreeGrafter"/>
</dbReference>
<protein>
    <recommendedName>
        <fullName evidence="10">E3 ubiquitin-protein ligase</fullName>
        <ecNumber evidence="10">2.3.2.27</ecNumber>
    </recommendedName>
</protein>
<dbReference type="SMART" id="SM00396">
    <property type="entry name" value="ZnF_UBR1"/>
    <property type="match status" value="1"/>
</dbReference>
<comment type="function">
    <text evidence="10">Ubiquitin ligase protein which is a component of the N-end rule pathway. Recognizes and binds to proteins bearing specific N-terminal residues that are destabilizing according to the N-end rule, leading to their ubiquitination and subsequent degradation.</text>
</comment>
<comment type="catalytic activity">
    <reaction evidence="1 10">
        <text>S-ubiquitinyl-[E2 ubiquitin-conjugating enzyme]-L-cysteine + [acceptor protein]-L-lysine = [E2 ubiquitin-conjugating enzyme]-L-cysteine + N(6)-ubiquitinyl-[acceptor protein]-L-lysine.</text>
        <dbReference type="EC" id="2.3.2.27"/>
    </reaction>
</comment>
<dbReference type="EMBL" id="JARQZJ010000103">
    <property type="protein sequence ID" value="KAK9886901.1"/>
    <property type="molecule type" value="Genomic_DNA"/>
</dbReference>
<dbReference type="Gene3D" id="2.10.110.30">
    <property type="match status" value="1"/>
</dbReference>
<keyword evidence="4 10" id="KW-0479">Metal-binding</keyword>
<dbReference type="GO" id="GO:0071596">
    <property type="term" value="P:ubiquitin-dependent protein catabolic process via the N-end rule pathway"/>
    <property type="evidence" value="ECO:0007669"/>
    <property type="project" value="UniProtKB-UniRule"/>
</dbReference>
<dbReference type="InterPro" id="IPR003769">
    <property type="entry name" value="ClpS_core"/>
</dbReference>
<reference evidence="12 13" key="1">
    <citation type="submission" date="2023-03" db="EMBL/GenBank/DDBJ databases">
        <title>Genome insight into feeding habits of ladybird beetles.</title>
        <authorList>
            <person name="Li H.-S."/>
            <person name="Huang Y.-H."/>
            <person name="Pang H."/>
        </authorList>
    </citation>
    <scope>NUCLEOTIDE SEQUENCE [LARGE SCALE GENOMIC DNA]</scope>
    <source>
        <strain evidence="12">SYSU_2023b</strain>
        <tissue evidence="12">Whole body</tissue>
    </source>
</reference>
<dbReference type="PROSITE" id="PS51157">
    <property type="entry name" value="ZF_UBR"/>
    <property type="match status" value="1"/>
</dbReference>
<sequence>MENSDMEDFSFDIAAETVKISKKWKDKFEKDELSVADFEEHWKLWVPRIYTPGLNRDCLTWNFNEEFANYVLYKPILHFICDGDPEVVLAALCEEDKPASVCSRVFKMGEPTYSCRECGMDNTCVLCVECFRGSEHKNHKYKMATSPGGGCCDCGDIEAWKKDPYCENHMVRANGPKDKGISKVFKDRARIAFDAILWYAFRSLTSEQVSDIRFCKTSDRLFDLDMYCTILYNDEVHTFEQVISTLSRVLKCNQRSAIAFVTNIDREGRAVVKCSDFQHCNELRTEIEKYTSRHGNKPLKVIVSHAYIIAHQLFAMRLLACLQEFLGKGEAFRSTFSEVALKIQGVDLCIIKGVLLRDSTLWKSARTHWHRLFISGMLPEYENKKALAKIFTKNYGHVMKDFIRDDHDHSYSIASLSVQLFTTPSIALHLIAHEDIFYLLLNSFISECTQKCNKAGKLEFERNPTSAAFKRAQHMLYDLKYLLSFVPYQWTDELRRSFLHGLNGLFTLLTMMQGMDSTTRQIGQHMEYEPEWESAFNLHIKLSYCISSALKWCGSDRVVLIKAYRAVLKCLVENPCFDPSEPCEVRELADHSTACLHYDVSTKPVSIHLPLTRFLVGLHLHLEKFNLGFDSTEFQGVNKPTPVEIIEPVLRTQVLVAQVHAGMWRRNGYGLLNQLFFYQNVKFRSEMFDRDITALQIGASLIESNEFLIHCLNKYNLINWANSDFEISSLKSSEEEGMRQTINLVEEFLQLLIAIIGERHMPGLSDVTAEERVKKEIIQNLCIKPLLHSELTKNIPEEIISEIEVDDIINELADFKRGQGSAKGVYELKSEYYDEYNIFYYHYSKEELSKSEENQRKIRAAAGKLECCPPPQLPKLNDPFSLIVNLLQCDVMLHIMQTILDRCSNLRARSYSELQLHKILHLIGYALQEEQTNFYPFFKFVENSNKFKILQLLESLLTCPRVDAHKDLLRWTINEYKKVANQVDNKNTVTYKDSSEELAKNEKEKRAKLAAKRRANIMEQMAAMQKNFMKENAQLFEETNSDLSLASKSYYGSAMDITEATEQQIALGIRQSTRTSVEKSYTCILCQEEEVVRPDGPVMVLAAFVQESTVLCQNKCTYALGSSVQDPLYLHANLGPSPHTNTCGHAMHGKCWEQYYDHVTGREHRRPYRLRHPASFDVDKQEYLCPLCECLSNTALPIVPPLSVLQPESNKTDMSFDNFMKSLKVILSKKIKYCHGNFICDKMCKNEHCEVCVKASKTVVDPLIDNCEAQWVSLPHNVFYSLNLSEVSTDLGVNYEKLCSMLSTKGATLDISLLRMIESFAMVPFSRGLHIYPQLSTKKQLVDGRINPMAWKSLTYTIHSIEMLLRDSNKPLLGQLSSRQRDGIECFVKLNAVLGCNPRSTVNKCHALELLSILIEHDVKDPSILQWDSFGFLVALTFSLPSLSLNKIDIPAEHLTVPLPTGGTLESHILRLIFAAHIVRIIILLNPTEEERDSMETDSHEGNIIAHILSLIKREQFSSQSALKKIRENSIPFLRCCVLFYHYLTEVPAPPSLLEVGGDTFSNMCAYLNLPENPEDVFDCEIIQLLDKWCHHKKVQSYLTGTETDVVKEPLKVNRLIELPEDYSDLINTVSSFTCPKSDHEDARNPTMCLVCGDILCSQSYCCQTDMNKILVGACNYHAHTCGAGFGIFLRVRDCEILLLASPHRGCFMSAPYLDDYGETDQGLKRGNPLKLCRERYKKLQLLWSSHGILEEIARALESSSHIVGATQWHHL</sequence>
<keyword evidence="6 10" id="KW-0833">Ubl conjugation pathway</keyword>
<dbReference type="InterPro" id="IPR039164">
    <property type="entry name" value="UBR1-like"/>
</dbReference>
<evidence type="ECO:0000256" key="9">
    <source>
        <dbReference type="PROSITE-ProRule" id="PRU00508"/>
    </source>
</evidence>
<evidence type="ECO:0000256" key="2">
    <source>
        <dbReference type="ARBA" id="ARBA00004906"/>
    </source>
</evidence>
<dbReference type="PANTHER" id="PTHR21497:SF24">
    <property type="entry name" value="E3 UBIQUITIN-PROTEIN LIGASE UBR1"/>
    <property type="match status" value="1"/>
</dbReference>
<dbReference type="SUPFAM" id="SSF46785">
    <property type="entry name" value="Winged helix' DNA-binding domain"/>
    <property type="match status" value="1"/>
</dbReference>
<evidence type="ECO:0000256" key="7">
    <source>
        <dbReference type="ARBA" id="ARBA00022833"/>
    </source>
</evidence>
<dbReference type="Pfam" id="PF18995">
    <property type="entry name" value="PRT6_C"/>
    <property type="match status" value="1"/>
</dbReference>
<evidence type="ECO:0000256" key="6">
    <source>
        <dbReference type="ARBA" id="ARBA00022786"/>
    </source>
</evidence>
<feature type="domain" description="UBR-type" evidence="11">
    <location>
        <begin position="100"/>
        <end position="171"/>
    </location>
</feature>
<dbReference type="InterPro" id="IPR014719">
    <property type="entry name" value="Ribosomal_bL12_C/ClpS-like"/>
</dbReference>
<evidence type="ECO:0000259" key="11">
    <source>
        <dbReference type="PROSITE" id="PS51157"/>
    </source>
</evidence>
<dbReference type="FunFam" id="2.10.110.30:FF:000001">
    <property type="entry name" value="E3 ubiquitin-protein ligase UBR2 isoform 1"/>
    <property type="match status" value="1"/>
</dbReference>
<dbReference type="InterPro" id="IPR044046">
    <property type="entry name" value="E3_ligase_UBR-like_C"/>
</dbReference>
<dbReference type="PANTHER" id="PTHR21497">
    <property type="entry name" value="UBIQUITIN LIGASE E3 ALPHA-RELATED"/>
    <property type="match status" value="1"/>
</dbReference>
<dbReference type="Pfam" id="PF02617">
    <property type="entry name" value="ClpS"/>
    <property type="match status" value="1"/>
</dbReference>
<accession>A0AAW1UTQ7</accession>
<evidence type="ECO:0000313" key="12">
    <source>
        <dbReference type="EMBL" id="KAK9886901.1"/>
    </source>
</evidence>
<evidence type="ECO:0000256" key="4">
    <source>
        <dbReference type="ARBA" id="ARBA00022723"/>
    </source>
</evidence>
<dbReference type="SUPFAM" id="SSF54736">
    <property type="entry name" value="ClpS-like"/>
    <property type="match status" value="1"/>
</dbReference>
<evidence type="ECO:0000313" key="13">
    <source>
        <dbReference type="Proteomes" id="UP001431783"/>
    </source>
</evidence>
<proteinExistence type="inferred from homology"/>
<evidence type="ECO:0000256" key="10">
    <source>
        <dbReference type="RuleBase" id="RU366018"/>
    </source>
</evidence>
<dbReference type="GO" id="GO:0061630">
    <property type="term" value="F:ubiquitin protein ligase activity"/>
    <property type="evidence" value="ECO:0007669"/>
    <property type="project" value="UniProtKB-UniRule"/>
</dbReference>
<dbReference type="Gene3D" id="3.30.1390.10">
    <property type="match status" value="1"/>
</dbReference>
<dbReference type="InterPro" id="IPR042065">
    <property type="entry name" value="E3_ELL-like"/>
</dbReference>
<dbReference type="EC" id="2.3.2.27" evidence="10"/>
<keyword evidence="5 10" id="KW-0863">Zinc-finger</keyword>
<name>A0AAW1UTQ7_9CUCU</name>
<keyword evidence="13" id="KW-1185">Reference proteome</keyword>
<keyword evidence="7 10" id="KW-0862">Zinc</keyword>
<dbReference type="GO" id="GO:0008270">
    <property type="term" value="F:zinc ion binding"/>
    <property type="evidence" value="ECO:0007669"/>
    <property type="project" value="UniProtKB-UniRule"/>
</dbReference>
<dbReference type="InterPro" id="IPR055194">
    <property type="entry name" value="UBR1-like_WH"/>
</dbReference>
<evidence type="ECO:0000256" key="5">
    <source>
        <dbReference type="ARBA" id="ARBA00022771"/>
    </source>
</evidence>
<dbReference type="InterPro" id="IPR003126">
    <property type="entry name" value="Znf_UBR"/>
</dbReference>